<feature type="compositionally biased region" description="Polar residues" evidence="1">
    <location>
        <begin position="100"/>
        <end position="109"/>
    </location>
</feature>
<sequence length="408" mass="44107">MFRFKAVARGNSKQINIFGDNRGEIDATTINLLYGYVQPKNIAIMALVAAIIAGGIIWGITRPSDSVDSLAVAYGSASTDGWGPDRITYSNGERPEYSKAPQTLNSVTDNPMHGDERNFFQIREAGGNHHWGDSVELQPGREYELSIFYANNTADKAIDFVRTRVQHPRTIKHKDAKVHKATAFVTAAQTVPAEVWDTVDLVNNTNGDITLLYKEGSARVTGNRDRTRPVEPSELFGAGTLVGVAEQPGTIPPGGDGFGTVVFTLKSVAPGFTFESAVQPGTTGNDFRTIIEAPHGSQVRVRLTYFNHGTTVQRKVTLKALFTESVQFVPHSAVLINANHRSGVQLKDGIANGGVQIGDYSPKTNAALYFTAFVYGPPCSQISLKSTIATPNGDSYDTVLVRISGQNC</sequence>
<keyword evidence="2" id="KW-1133">Transmembrane helix</keyword>
<evidence type="ECO:0000256" key="1">
    <source>
        <dbReference type="SAM" id="MobiDB-lite"/>
    </source>
</evidence>
<feature type="region of interest" description="Disordered" evidence="1">
    <location>
        <begin position="91"/>
        <end position="111"/>
    </location>
</feature>
<name>A0A5R8NXF0_9NOCA</name>
<comment type="caution">
    <text evidence="3">The sequence shown here is derived from an EMBL/GenBank/DDBJ whole genome shotgun (WGS) entry which is preliminary data.</text>
</comment>
<feature type="transmembrane region" description="Helical" evidence="2">
    <location>
        <begin position="42"/>
        <end position="60"/>
    </location>
</feature>
<accession>A0A5R8NXF0</accession>
<evidence type="ECO:0000313" key="4">
    <source>
        <dbReference type="Proteomes" id="UP000306378"/>
    </source>
</evidence>
<reference evidence="3 4" key="1">
    <citation type="submission" date="2019-05" db="EMBL/GenBank/DDBJ databases">
        <title>Genomes sequences of two Nocardia cyriacigeorgica environmental isolates, type strains Nocardia asteroides ATCC 19247 and Nocardia cyriacigeorgica DSM 44484.</title>
        <authorList>
            <person name="Vautrin F."/>
            <person name="Bergeron E."/>
            <person name="Dubost A."/>
            <person name="Abrouk D."/>
            <person name="Rodriguez Nava V."/>
            <person name="Pujic P."/>
        </authorList>
    </citation>
    <scope>NUCLEOTIDE SEQUENCE [LARGE SCALE GENOMIC DNA]</scope>
    <source>
        <strain evidence="3 4">EML 446</strain>
    </source>
</reference>
<dbReference type="EMBL" id="VBUT01000002">
    <property type="protein sequence ID" value="TLF80958.1"/>
    <property type="molecule type" value="Genomic_DNA"/>
</dbReference>
<evidence type="ECO:0000256" key="2">
    <source>
        <dbReference type="SAM" id="Phobius"/>
    </source>
</evidence>
<gene>
    <name evidence="3" type="ORF">FEK34_04595</name>
</gene>
<dbReference type="Proteomes" id="UP000306378">
    <property type="component" value="Unassembled WGS sequence"/>
</dbReference>
<evidence type="ECO:0000313" key="3">
    <source>
        <dbReference type="EMBL" id="TLF80958.1"/>
    </source>
</evidence>
<protein>
    <submittedName>
        <fullName evidence="3">Uncharacterized protein</fullName>
    </submittedName>
</protein>
<keyword evidence="2" id="KW-0812">Transmembrane</keyword>
<proteinExistence type="predicted"/>
<dbReference type="AlphaFoldDB" id="A0A5R8NXF0"/>
<keyword evidence="2" id="KW-0472">Membrane</keyword>
<organism evidence="3 4">
    <name type="scientific">Nocardia cyriacigeorgica</name>
    <dbReference type="NCBI Taxonomy" id="135487"/>
    <lineage>
        <taxon>Bacteria</taxon>
        <taxon>Bacillati</taxon>
        <taxon>Actinomycetota</taxon>
        <taxon>Actinomycetes</taxon>
        <taxon>Mycobacteriales</taxon>
        <taxon>Nocardiaceae</taxon>
        <taxon>Nocardia</taxon>
    </lineage>
</organism>
<dbReference type="RefSeq" id="WP_138446597.1">
    <property type="nucleotide sequence ID" value="NZ_VBUT01000002.1"/>
</dbReference>